<reference evidence="9 10" key="1">
    <citation type="submission" date="2020-02" db="EMBL/GenBank/DDBJ databases">
        <title>Esox lucius (northern pike) genome, fEsoLuc1, primary haplotype.</title>
        <authorList>
            <person name="Myers G."/>
            <person name="Karagic N."/>
            <person name="Meyer A."/>
            <person name="Pippel M."/>
            <person name="Reichard M."/>
            <person name="Winkler S."/>
            <person name="Tracey A."/>
            <person name="Sims Y."/>
            <person name="Howe K."/>
            <person name="Rhie A."/>
            <person name="Formenti G."/>
            <person name="Durbin R."/>
            <person name="Fedrigo O."/>
            <person name="Jarvis E.D."/>
        </authorList>
    </citation>
    <scope>NUCLEOTIDE SEQUENCE [LARGE SCALE GENOMIC DNA]</scope>
</reference>
<dbReference type="GO" id="GO:0005634">
    <property type="term" value="C:nucleus"/>
    <property type="evidence" value="ECO:0007669"/>
    <property type="project" value="UniProtKB-SubCell"/>
</dbReference>
<dbReference type="InterPro" id="IPR038603">
    <property type="entry name" value="Znf_FCS_sf"/>
</dbReference>
<comment type="subcellular location">
    <subcellularLocation>
        <location evidence="1">Nucleus</location>
    </subcellularLocation>
</comment>
<feature type="compositionally biased region" description="Basic and acidic residues" evidence="7">
    <location>
        <begin position="599"/>
        <end position="631"/>
    </location>
</feature>
<feature type="compositionally biased region" description="Polar residues" evidence="7">
    <location>
        <begin position="651"/>
        <end position="673"/>
    </location>
</feature>
<feature type="region of interest" description="Disordered" evidence="7">
    <location>
        <begin position="393"/>
        <end position="412"/>
    </location>
</feature>
<dbReference type="Gene3D" id="3.30.60.160">
    <property type="match status" value="1"/>
</dbReference>
<feature type="compositionally biased region" description="Low complexity" evidence="7">
    <location>
        <begin position="328"/>
        <end position="347"/>
    </location>
</feature>
<feature type="compositionally biased region" description="Polar residues" evidence="7">
    <location>
        <begin position="357"/>
        <end position="370"/>
    </location>
</feature>
<reference evidence="9" key="2">
    <citation type="submission" date="2025-08" db="UniProtKB">
        <authorList>
            <consortium name="Ensembl"/>
        </authorList>
    </citation>
    <scope>IDENTIFICATION</scope>
</reference>
<feature type="region of interest" description="Disordered" evidence="7">
    <location>
        <begin position="559"/>
        <end position="879"/>
    </location>
</feature>
<keyword evidence="3 6" id="KW-0863">Zinc-finger</keyword>
<feature type="compositionally biased region" description="Low complexity" evidence="7">
    <location>
        <begin position="822"/>
        <end position="837"/>
    </location>
</feature>
<dbReference type="PRINTS" id="PR01217">
    <property type="entry name" value="PRICHEXTENSN"/>
</dbReference>
<evidence type="ECO:0000313" key="9">
    <source>
        <dbReference type="Ensembl" id="ENSELUP00000083335.1"/>
    </source>
</evidence>
<feature type="region of interest" description="Disordered" evidence="7">
    <location>
        <begin position="320"/>
        <end position="386"/>
    </location>
</feature>
<feature type="compositionally biased region" description="Low complexity" evidence="7">
    <location>
        <begin position="207"/>
        <end position="235"/>
    </location>
</feature>
<feature type="region of interest" description="Disordered" evidence="7">
    <location>
        <begin position="485"/>
        <end position="504"/>
    </location>
</feature>
<evidence type="ECO:0000256" key="2">
    <source>
        <dbReference type="ARBA" id="ARBA00022723"/>
    </source>
</evidence>
<evidence type="ECO:0000313" key="10">
    <source>
        <dbReference type="Proteomes" id="UP000265140"/>
    </source>
</evidence>
<keyword evidence="4" id="KW-0862">Zinc</keyword>
<dbReference type="GeneTree" id="ENSGT00940000154964"/>
<keyword evidence="5" id="KW-0539">Nucleus</keyword>
<evidence type="ECO:0000256" key="1">
    <source>
        <dbReference type="ARBA" id="ARBA00004123"/>
    </source>
</evidence>
<dbReference type="AlphaFoldDB" id="A0AAY5K557"/>
<reference evidence="9" key="3">
    <citation type="submission" date="2025-09" db="UniProtKB">
        <authorList>
            <consortium name="Ensembl"/>
        </authorList>
    </citation>
    <scope>IDENTIFICATION</scope>
</reference>
<protein>
    <recommendedName>
        <fullName evidence="8">FCS-type domain-containing protein</fullName>
    </recommendedName>
</protein>
<dbReference type="Pfam" id="PF21319">
    <property type="entry name" value="zf-FCS_1"/>
    <property type="match status" value="1"/>
</dbReference>
<proteinExistence type="predicted"/>
<feature type="compositionally biased region" description="Pro residues" evidence="7">
    <location>
        <begin position="838"/>
        <end position="850"/>
    </location>
</feature>
<evidence type="ECO:0000256" key="3">
    <source>
        <dbReference type="ARBA" id="ARBA00022771"/>
    </source>
</evidence>
<feature type="compositionally biased region" description="Low complexity" evidence="7">
    <location>
        <begin position="38"/>
        <end position="74"/>
    </location>
</feature>
<feature type="region of interest" description="Disordered" evidence="7">
    <location>
        <begin position="927"/>
        <end position="966"/>
    </location>
</feature>
<feature type="compositionally biased region" description="Basic and acidic residues" evidence="7">
    <location>
        <begin position="7"/>
        <end position="26"/>
    </location>
</feature>
<feature type="compositionally biased region" description="Pro residues" evidence="7">
    <location>
        <begin position="112"/>
        <end position="125"/>
    </location>
</feature>
<feature type="compositionally biased region" description="Polar residues" evidence="7">
    <location>
        <begin position="431"/>
        <end position="452"/>
    </location>
</feature>
<evidence type="ECO:0000256" key="6">
    <source>
        <dbReference type="PROSITE-ProRule" id="PRU00367"/>
    </source>
</evidence>
<evidence type="ECO:0000256" key="4">
    <source>
        <dbReference type="ARBA" id="ARBA00022833"/>
    </source>
</evidence>
<sequence length="1001" mass="108061">METDPNLETHTESRPETGEERTKTREAPTSPLSLTECPAAHTPATLTPTPPKTSSSCLRTLTPTPPKTSSSCPATPTPTPHIQSSSCPSQLSATPSTILSLTHAFTSCSPSTPTPSPPKLTPTPSSPSLTCKTLPYVSPALLAHAFTNPPSASDDPVATATLTPTHPLHVHSLPVPSHTPPPPSPTKKPAPLASNPPTLGPSPPLLTCPTVSAVTSLPSSSPANSNVSSPSGASPFLLANGNARTAPTPASPPITPFHTPASRQVHRTLYKPSLPQANRSTSPVRQRVSQQALLLGRSPCSSRDQMLLRAQMLQSLTLRPSDPATLTIPPSLRLKPPSSSLISRPRTPIFPPLRPRPQSSSMETDRQTTPTRHHSVPPPTLYPSVRSVPLRPRLHSPNGHRAVPPRHSPTLRQITSAPDHLVLPGRHWTGPVSNLSSQNPSKQSTPGQSLSPCSKPLPLGSTSCFDRLPPASRQLQMIALSAGSTSHLSSQPRPAANTHTLPAHTQRVDSVQSTRFVFENSPTHLNALQQRTSDQISPTSSVHIANSPLHSLYDPQAELEKEGVREERTGEGVEKQVTGEEEGTGRGEEKQSEMTGIEVKGERGMKKEEKQRKRIGVEEEQGEKEAVKGDVEGTTVSPASLLDPRPCADPATQNHASLDTLHNSSTQMYTPLSSEPPMDLQTPADIPLEPSSEPPMDLQTPSDIPLESFSEPPMDLQTQSDFPLESPSEPPMELQTSSDIPLEPPSEPPMDLQTQSDIRLEPRSELPMDLQTSSDNRLEPPSELPMDLQTPSNIPFEPPSEPPYLDSQEICENMSTQSDNQSVLSSLSSQSSPTSPFFTPPSDLPPPLLPVSPSQPGTLSVSHSRPDNLSLSQREPWKQRAWPEGERRVLTHLVEGFVIREGLQAFPMTRSSLLLGEQKGVSQNINSEEAGTLPFTDTPEPPEHSSESEQERTSTDDPLTAPKERQKGMLQCESCGKRGHAHSFQRSKRYCSTSCARRYNV</sequence>
<keyword evidence="2" id="KW-0479">Metal-binding</keyword>
<feature type="region of interest" description="Disordered" evidence="7">
    <location>
        <begin position="167"/>
        <end position="260"/>
    </location>
</feature>
<feature type="compositionally biased region" description="Polar residues" evidence="7">
    <location>
        <begin position="81"/>
        <end position="94"/>
    </location>
</feature>
<name>A0AAY5K557_ESOLU</name>
<feature type="compositionally biased region" description="Low complexity" evidence="7">
    <location>
        <begin position="723"/>
        <end position="734"/>
    </location>
</feature>
<feature type="compositionally biased region" description="Pro residues" evidence="7">
    <location>
        <begin position="177"/>
        <end position="188"/>
    </location>
</feature>
<dbReference type="Proteomes" id="UP000265140">
    <property type="component" value="Chromosome 21"/>
</dbReference>
<evidence type="ECO:0000256" key="7">
    <source>
        <dbReference type="SAM" id="MobiDB-lite"/>
    </source>
</evidence>
<feature type="region of interest" description="Disordered" evidence="7">
    <location>
        <begin position="421"/>
        <end position="455"/>
    </location>
</feature>
<evidence type="ECO:0000256" key="5">
    <source>
        <dbReference type="ARBA" id="ARBA00023242"/>
    </source>
</evidence>
<dbReference type="Ensembl" id="ENSELUT00000104029.1">
    <property type="protein sequence ID" value="ENSELUP00000083335.1"/>
    <property type="gene ID" value="ENSELUG00000031703.2"/>
</dbReference>
<accession>A0AAY5K557</accession>
<dbReference type="PROSITE" id="PS51024">
    <property type="entry name" value="ZF_FCS"/>
    <property type="match status" value="1"/>
</dbReference>
<keyword evidence="10" id="KW-1185">Reference proteome</keyword>
<dbReference type="InterPro" id="IPR012313">
    <property type="entry name" value="Znf_FCS"/>
</dbReference>
<evidence type="ECO:0000259" key="8">
    <source>
        <dbReference type="PROSITE" id="PS51024"/>
    </source>
</evidence>
<feature type="region of interest" description="Disordered" evidence="7">
    <location>
        <begin position="1"/>
        <end position="94"/>
    </location>
</feature>
<feature type="compositionally biased region" description="Basic and acidic residues" evidence="7">
    <location>
        <begin position="941"/>
        <end position="955"/>
    </location>
</feature>
<feature type="domain" description="FCS-type" evidence="8">
    <location>
        <begin position="963"/>
        <end position="997"/>
    </location>
</feature>
<feature type="region of interest" description="Disordered" evidence="7">
    <location>
        <begin position="107"/>
        <end position="127"/>
    </location>
</feature>
<feature type="compositionally biased region" description="Basic and acidic residues" evidence="7">
    <location>
        <begin position="559"/>
        <end position="592"/>
    </location>
</feature>
<dbReference type="GO" id="GO:0008270">
    <property type="term" value="F:zinc ion binding"/>
    <property type="evidence" value="ECO:0007669"/>
    <property type="project" value="UniProtKB-KW"/>
</dbReference>
<organism evidence="9 10">
    <name type="scientific">Esox lucius</name>
    <name type="common">Northern pike</name>
    <dbReference type="NCBI Taxonomy" id="8010"/>
    <lineage>
        <taxon>Eukaryota</taxon>
        <taxon>Metazoa</taxon>
        <taxon>Chordata</taxon>
        <taxon>Craniata</taxon>
        <taxon>Vertebrata</taxon>
        <taxon>Euteleostomi</taxon>
        <taxon>Actinopterygii</taxon>
        <taxon>Neopterygii</taxon>
        <taxon>Teleostei</taxon>
        <taxon>Protacanthopterygii</taxon>
        <taxon>Esociformes</taxon>
        <taxon>Esocidae</taxon>
        <taxon>Esox</taxon>
    </lineage>
</organism>
<feature type="compositionally biased region" description="Polar residues" evidence="7">
    <location>
        <begin position="485"/>
        <end position="500"/>
    </location>
</feature>
<feature type="compositionally biased region" description="Polar residues" evidence="7">
    <location>
        <begin position="857"/>
        <end position="873"/>
    </location>
</feature>